<sequence>MSIGAMTMILANVGLQIYNNWCGSRQNKQLQQKREEYERAAREHNTQRMWQLMREGQEMTRQLEEERHQQRLEELKNDVGNLLQKLAYSATINNWPLSVLPIVMKNQALGNLLANQEEHIAMHCILTPSNYQDFNKVVFPRLEEKLDEYCNQYWSVLTDRPVLFYSGAWRSGQAPTEVQIDSMRSALGNLPTLLITPFFRPSDGRLIFQLRIWGVGTLNDGFNDFSELEPIEFQRTYTDKDDYANGDGVLDEIIEDVIPYLQCVIGYIADTYFWSSEGLSPCLPKLLTNGTINTDGMKYLVNNSQEYYERLLLTCNENEQELFSDSKDLDLCEGTSCFWNDELKIEKLENIFISYCSKHTGRDFHSMKECLNLENFTKEDLPFIRKFRKVYNLERYGNELDEIQSVLESVDFDYSILEATDIPYLEKLAEDGNAVAMFRLGEIYEYSIGTIFDSDKSMSYYNESSNFILTKVYNLIKEEKEEIDPNDIESLKQLYSLNITQAVLYGAILQYKSIYKFDSKNILEILDKIEYSNHPYAYYWAAKLIRKQYDKKYLASYVELMGKSADLGYLEAIKSLSNDYLEGTYLNEDAHKHIEYCKKAVAQSDIDSIVDLGVCFATGHGVQKSKQRAIEFLKFAAELGSNEAVVFLKKLK</sequence>
<dbReference type="Proteomes" id="UP001228403">
    <property type="component" value="Unassembled WGS sequence"/>
</dbReference>
<evidence type="ECO:0000256" key="1">
    <source>
        <dbReference type="SAM" id="Coils"/>
    </source>
</evidence>
<organism evidence="2 3">
    <name type="scientific">Bacteroides eggerthii</name>
    <dbReference type="NCBI Taxonomy" id="28111"/>
    <lineage>
        <taxon>Bacteria</taxon>
        <taxon>Pseudomonadati</taxon>
        <taxon>Bacteroidota</taxon>
        <taxon>Bacteroidia</taxon>
        <taxon>Bacteroidales</taxon>
        <taxon>Bacteroidaceae</taxon>
        <taxon>Bacteroides</taxon>
    </lineage>
</organism>
<feature type="coiled-coil region" evidence="1">
    <location>
        <begin position="23"/>
        <end position="85"/>
    </location>
</feature>
<dbReference type="Pfam" id="PF08238">
    <property type="entry name" value="Sel1"/>
    <property type="match status" value="2"/>
</dbReference>
<dbReference type="InterPro" id="IPR011990">
    <property type="entry name" value="TPR-like_helical_dom_sf"/>
</dbReference>
<evidence type="ECO:0008006" key="4">
    <source>
        <dbReference type="Google" id="ProtNLM"/>
    </source>
</evidence>
<reference evidence="3" key="1">
    <citation type="submission" date="2023-07" db="EMBL/GenBank/DDBJ databases">
        <title>Identification and characterization of horizontal gene transfer across gut microbiota members of farm animals based on homology search.</title>
        <authorList>
            <person name="Schwarzerova J."/>
            <person name="Nykrynova M."/>
            <person name="Jureckova K."/>
            <person name="Cejkova D."/>
            <person name="Rychlik I."/>
        </authorList>
    </citation>
    <scope>NUCLEOTIDE SEQUENCE [LARGE SCALE GENOMIC DNA]</scope>
    <source>
        <strain evidence="3">ET4</strain>
    </source>
</reference>
<dbReference type="SUPFAM" id="SSF81901">
    <property type="entry name" value="HCP-like"/>
    <property type="match status" value="2"/>
</dbReference>
<dbReference type="PANTHER" id="PTHR43628:SF1">
    <property type="entry name" value="CHITIN SYNTHASE REGULATORY FACTOR 2-RELATED"/>
    <property type="match status" value="1"/>
</dbReference>
<dbReference type="InterPro" id="IPR052945">
    <property type="entry name" value="Mitotic_Regulator"/>
</dbReference>
<keyword evidence="3" id="KW-1185">Reference proteome</keyword>
<comment type="caution">
    <text evidence="2">The sequence shown here is derived from an EMBL/GenBank/DDBJ whole genome shotgun (WGS) entry which is preliminary data.</text>
</comment>
<accession>A0ABT7UAK3</accession>
<dbReference type="PANTHER" id="PTHR43628">
    <property type="entry name" value="ACTIVATOR OF C KINASE PROTEIN 1-RELATED"/>
    <property type="match status" value="1"/>
</dbReference>
<proteinExistence type="predicted"/>
<gene>
    <name evidence="2" type="ORF">QUW02_12915</name>
</gene>
<dbReference type="SMART" id="SM00671">
    <property type="entry name" value="SEL1"/>
    <property type="match status" value="3"/>
</dbReference>
<dbReference type="EMBL" id="JAUDCF010000053">
    <property type="protein sequence ID" value="MDM8146808.1"/>
    <property type="molecule type" value="Genomic_DNA"/>
</dbReference>
<dbReference type="Gene3D" id="1.25.40.10">
    <property type="entry name" value="Tetratricopeptide repeat domain"/>
    <property type="match status" value="2"/>
</dbReference>
<evidence type="ECO:0000313" key="3">
    <source>
        <dbReference type="Proteomes" id="UP001228403"/>
    </source>
</evidence>
<keyword evidence="1" id="KW-0175">Coiled coil</keyword>
<protein>
    <recommendedName>
        <fullName evidence="4">Sel1 repeat family protein</fullName>
    </recommendedName>
</protein>
<evidence type="ECO:0000313" key="2">
    <source>
        <dbReference type="EMBL" id="MDM8146808.1"/>
    </source>
</evidence>
<name>A0ABT7UAK3_9BACE</name>
<dbReference type="InterPro" id="IPR006597">
    <property type="entry name" value="Sel1-like"/>
</dbReference>